<feature type="signal peptide" evidence="2">
    <location>
        <begin position="1"/>
        <end position="19"/>
    </location>
</feature>
<accession>G0M8R9</accession>
<dbReference type="EMBL" id="GL379787">
    <property type="protein sequence ID" value="EGT30931.1"/>
    <property type="molecule type" value="Genomic_DNA"/>
</dbReference>
<evidence type="ECO:0000313" key="4">
    <source>
        <dbReference type="EMBL" id="EGT30931.1"/>
    </source>
</evidence>
<dbReference type="Gene3D" id="3.80.20.20">
    <property type="entry name" value="Receptor L-domain"/>
    <property type="match status" value="6"/>
</dbReference>
<keyword evidence="1" id="KW-1133">Transmembrane helix</keyword>
<dbReference type="PANTHER" id="PTHR21662:SF61">
    <property type="entry name" value="RECEPTOR L-DOMAIN DOMAIN-CONTAINING PROTEIN"/>
    <property type="match status" value="1"/>
</dbReference>
<feature type="domain" description="Receptor L-domain" evidence="3">
    <location>
        <begin position="1036"/>
        <end position="1135"/>
    </location>
</feature>
<dbReference type="Pfam" id="PF01030">
    <property type="entry name" value="Recep_L_domain"/>
    <property type="match status" value="6"/>
</dbReference>
<keyword evidence="2" id="KW-0732">Signal</keyword>
<dbReference type="InterPro" id="IPR036941">
    <property type="entry name" value="Rcpt_L-dom_sf"/>
</dbReference>
<dbReference type="eggNOG" id="ENOG502TGJQ">
    <property type="taxonomic scope" value="Eukaryota"/>
</dbReference>
<name>G0M8R9_CAEBE</name>
<dbReference type="InParanoid" id="G0M8R9"/>
<reference evidence="5" key="1">
    <citation type="submission" date="2011-07" db="EMBL/GenBank/DDBJ databases">
        <authorList>
            <consortium name="Caenorhabditis brenneri Sequencing and Analysis Consortium"/>
            <person name="Wilson R.K."/>
        </authorList>
    </citation>
    <scope>NUCLEOTIDE SEQUENCE [LARGE SCALE GENOMIC DNA]</scope>
    <source>
        <strain evidence="5">PB2801</strain>
    </source>
</reference>
<dbReference type="HOGENOM" id="CLU_261017_0_0_1"/>
<keyword evidence="5" id="KW-1185">Reference proteome</keyword>
<feature type="transmembrane region" description="Helical" evidence="1">
    <location>
        <begin position="424"/>
        <end position="444"/>
    </location>
</feature>
<evidence type="ECO:0000256" key="2">
    <source>
        <dbReference type="SAM" id="SignalP"/>
    </source>
</evidence>
<dbReference type="Proteomes" id="UP000008068">
    <property type="component" value="Unassembled WGS sequence"/>
</dbReference>
<keyword evidence="1" id="KW-0472">Membrane</keyword>
<feature type="domain" description="Receptor L-domain" evidence="3">
    <location>
        <begin position="693"/>
        <end position="789"/>
    </location>
</feature>
<evidence type="ECO:0000313" key="5">
    <source>
        <dbReference type="Proteomes" id="UP000008068"/>
    </source>
</evidence>
<dbReference type="STRING" id="135651.G0M8R9"/>
<keyword evidence="1" id="KW-0812">Transmembrane</keyword>
<dbReference type="PANTHER" id="PTHR21662">
    <property type="entry name" value="RECEPTOR PROTEIN-TYROSINE KINASE"/>
    <property type="match status" value="1"/>
</dbReference>
<protein>
    <recommendedName>
        <fullName evidence="3">Receptor L-domain domain-containing protein</fullName>
    </recommendedName>
</protein>
<feature type="domain" description="Receptor L-domain" evidence="3">
    <location>
        <begin position="62"/>
        <end position="155"/>
    </location>
</feature>
<dbReference type="SUPFAM" id="SSF52058">
    <property type="entry name" value="L domain-like"/>
    <property type="match status" value="6"/>
</dbReference>
<feature type="domain" description="Receptor L-domain" evidence="3">
    <location>
        <begin position="242"/>
        <end position="338"/>
    </location>
</feature>
<evidence type="ECO:0000256" key="1">
    <source>
        <dbReference type="SAM" id="Phobius"/>
    </source>
</evidence>
<dbReference type="OMA" id="TVCAPYG"/>
<dbReference type="InterPro" id="IPR000494">
    <property type="entry name" value="Rcpt_L-dom"/>
</dbReference>
<dbReference type="AlphaFoldDB" id="G0M8R9"/>
<proteinExistence type="predicted"/>
<feature type="chain" id="PRO_5003403536" description="Receptor L-domain domain-containing protein" evidence="2">
    <location>
        <begin position="20"/>
        <end position="1194"/>
    </location>
</feature>
<gene>
    <name evidence="4" type="ORF">CAEBREN_18311</name>
</gene>
<feature type="transmembrane region" description="Helical" evidence="1">
    <location>
        <begin position="393"/>
        <end position="412"/>
    </location>
</feature>
<feature type="domain" description="Receptor L-domain" evidence="3">
    <location>
        <begin position="512"/>
        <end position="606"/>
    </location>
</feature>
<feature type="domain" description="Receptor L-domain" evidence="3">
    <location>
        <begin position="855"/>
        <end position="939"/>
    </location>
</feature>
<evidence type="ECO:0000259" key="3">
    <source>
        <dbReference type="Pfam" id="PF01030"/>
    </source>
</evidence>
<organism evidence="5">
    <name type="scientific">Caenorhabditis brenneri</name>
    <name type="common">Nematode worm</name>
    <dbReference type="NCBI Taxonomy" id="135651"/>
    <lineage>
        <taxon>Eukaryota</taxon>
        <taxon>Metazoa</taxon>
        <taxon>Ecdysozoa</taxon>
        <taxon>Nematoda</taxon>
        <taxon>Chromadorea</taxon>
        <taxon>Rhabditida</taxon>
        <taxon>Rhabditina</taxon>
        <taxon>Rhabditomorpha</taxon>
        <taxon>Rhabditoidea</taxon>
        <taxon>Rhabditidae</taxon>
        <taxon>Peloderinae</taxon>
        <taxon>Caenorhabditis</taxon>
    </lineage>
</organism>
<dbReference type="InterPro" id="IPR053079">
    <property type="entry name" value="SPS2_domain"/>
</dbReference>
<sequence length="1194" mass="133809">MFLLQLSLLLIFSSVFVSCQNASDTDPVDAKRIYDDPRCLPGCFFTSITLEKSTLKLFPSNCSTVCAPYGLNIGVETDLNETQMTETLKNVKNLVGSLTIMRAKFKSCKFFENLESVDCYNTGSLWMIMNNNMTEIGMTSLTNLSCLFHVTHNNNLARLNVPKLIPVQSQYANYSQLNVEFYGNSDDFCVTVEEMMHFTTYDTVIDRFSRTTGRYCEVSNTTIYPQKTCDIHNTTLENLDTGCVNLVGDLVIEEGDEDFVEKLESVETIFGCLVISGTNLTNTNFLGKLQKVMSITKTKPTILVDYNPNLTNVSFPSLKRILSTVNDPVQFNNNNQDLLRDPIHCNGILNNLNKDAPWMVKFDGKVCGDIKIAASPTPAPVPASPVKDNSSNGLFYIIALIFEFAFMLSNSVRDKSKDYHPPTIQWTASLFFFLHPFISFHIVFLIGKPMISTFKFFILLLLGASTVFAQSSTDSSSTTEDKRVYSDKRCLPGCFFKSNILQNSSLKLFPTNCSTVCAPFGLHIGVETDLNESQMTETLKNVKNLVGSLTIMRTKFKSCNFFEKLEYIDCYNKGTLRIIMNSEMTEVGMTNLNRISCIVEIANNANMVRLNIPNVTPFFSKNANFSLLEIEFYGNSDTFCVTIEEMMHLSEKNTILDRFGRTTGKYCEVTDPTTYPAKICDVRKTSLENLDTGCVNIGGDLIIEGKDEGYVQKLESVENIYGRLQISGTNLSNTDFLGKLQKVMSITKDKPTIQMDNNHALSDVTLPSLKRILSTVVNPVVLNNNSQELLNDPVYCNQISNRIARDEPQKVKFDGKICTPEDDEDPMYSDSRCLPGCFFEYNILETRSLKLFPTNCSTVCAPLGLHIGIETDLTDKQLNTTLKNMKNLIGSLYISRTSFKNAKFLANLETVDCYNIGTFQVSMNSKMTEAELTSLTNVSCMIDISGNLLYRLGMPKMIPAPSPVANYSQLAIEFYGNSEDFCVTVQEMTNFMTYDDTLIDRFDRTVGTYCEISNTSTFPQKTCDIGKTGLKDLDTGCVNLRGDLLIGPGEENFTQKLESVEIVFGRLQITRTNLTNTNFLGKLTKVMSITKNKPTIQIDFNTFLVNATFPSLKRILSTVINPVVFNNNSQELLKSSSFCYGIMNNVARSQPWKVKFDGKVCEDVEKAIVKDKSSKRVSSVFFLLMGTFLGMILL</sequence>